<evidence type="ECO:0000313" key="5">
    <source>
        <dbReference type="EMBL" id="XAN05828.1"/>
    </source>
</evidence>
<gene>
    <name evidence="5" type="ORF">AADG42_00410</name>
</gene>
<proteinExistence type="predicted"/>
<evidence type="ECO:0000256" key="1">
    <source>
        <dbReference type="ARBA" id="ARBA00022676"/>
    </source>
</evidence>
<reference evidence="5 6" key="1">
    <citation type="submission" date="2024-04" db="EMBL/GenBank/DDBJ databases">
        <title>Isolation of an actinomycete strain from pig manure.</title>
        <authorList>
            <person name="Gong T."/>
            <person name="Yu Z."/>
            <person name="An M."/>
            <person name="Wei C."/>
            <person name="Yang W."/>
            <person name="Liu L."/>
        </authorList>
    </citation>
    <scope>NUCLEOTIDE SEQUENCE [LARGE SCALE GENOMIC DNA]</scope>
    <source>
        <strain evidence="5 6">ZF39</strain>
    </source>
</reference>
<dbReference type="Pfam" id="PF26337">
    <property type="entry name" value="Gtf3_C"/>
    <property type="match status" value="1"/>
</dbReference>
<name>A0ABZ3FII7_9ACTN</name>
<dbReference type="EC" id="2.4.-.-" evidence="5"/>
<feature type="domain" description="Glucosyltransferase 3-like C-terminal" evidence="4">
    <location>
        <begin position="243"/>
        <end position="331"/>
    </location>
</feature>
<evidence type="ECO:0000259" key="3">
    <source>
        <dbReference type="Pfam" id="PF13439"/>
    </source>
</evidence>
<dbReference type="GO" id="GO:0016757">
    <property type="term" value="F:glycosyltransferase activity"/>
    <property type="evidence" value="ECO:0007669"/>
    <property type="project" value="UniProtKB-KW"/>
</dbReference>
<evidence type="ECO:0000313" key="6">
    <source>
        <dbReference type="Proteomes" id="UP001442841"/>
    </source>
</evidence>
<dbReference type="InterPro" id="IPR058592">
    <property type="entry name" value="Gtf3_C"/>
</dbReference>
<organism evidence="5 6">
    <name type="scientific">Ammonicoccus fulvus</name>
    <dbReference type="NCBI Taxonomy" id="3138240"/>
    <lineage>
        <taxon>Bacteria</taxon>
        <taxon>Bacillati</taxon>
        <taxon>Actinomycetota</taxon>
        <taxon>Actinomycetes</taxon>
        <taxon>Propionibacteriales</taxon>
        <taxon>Propionibacteriaceae</taxon>
        <taxon>Ammonicoccus</taxon>
    </lineage>
</organism>
<keyword evidence="1 5" id="KW-0328">Glycosyltransferase</keyword>
<dbReference type="RefSeq" id="WP_425307261.1">
    <property type="nucleotide sequence ID" value="NZ_CP154795.1"/>
</dbReference>
<protein>
    <submittedName>
        <fullName evidence="5">Glycosyltransferase</fullName>
        <ecNumber evidence="5">2.4.-.-</ecNumber>
    </submittedName>
</protein>
<evidence type="ECO:0000256" key="2">
    <source>
        <dbReference type="ARBA" id="ARBA00022679"/>
    </source>
</evidence>
<dbReference type="Proteomes" id="UP001442841">
    <property type="component" value="Chromosome"/>
</dbReference>
<dbReference type="EMBL" id="CP154795">
    <property type="protein sequence ID" value="XAN05828.1"/>
    <property type="molecule type" value="Genomic_DNA"/>
</dbReference>
<dbReference type="SUPFAM" id="SSF53756">
    <property type="entry name" value="UDP-Glycosyltransferase/glycogen phosphorylase"/>
    <property type="match status" value="1"/>
</dbReference>
<dbReference type="Gene3D" id="3.40.50.2000">
    <property type="entry name" value="Glycogen Phosphorylase B"/>
    <property type="match status" value="2"/>
</dbReference>
<keyword evidence="6" id="KW-1185">Reference proteome</keyword>
<feature type="domain" description="Glycosyltransferase subfamily 4-like N-terminal" evidence="3">
    <location>
        <begin position="61"/>
        <end position="163"/>
    </location>
</feature>
<dbReference type="Pfam" id="PF13439">
    <property type="entry name" value="Glyco_transf_4"/>
    <property type="match status" value="1"/>
</dbReference>
<dbReference type="InterPro" id="IPR028098">
    <property type="entry name" value="Glyco_trans_4-like_N"/>
</dbReference>
<keyword evidence="2 5" id="KW-0808">Transferase</keyword>
<accession>A0ABZ3FII7</accession>
<evidence type="ECO:0000259" key="4">
    <source>
        <dbReference type="Pfam" id="PF26337"/>
    </source>
</evidence>
<sequence>MTRVLFVQRQPCIKTLKYAVGLRQAIPDLVLGFAYQGMTLGELYGNGDELFDGWFKLPVEPEARLAEIIDEFRPDLLHNHNLPDVLTVACQDVAGGRIPIIHDVHDFQSLRKTPYEDGFPDPPDPIAAEKAAVELSDALVTVSDRLMTEIRARYDVPAINTVFPNYALARDLPALEDLPEPMTKGERPLRVVYQGTLSVAHGHYDLREIFAAIAGSGAELHVFPGRAPMPEYVELAEAFPSLTLHRTLPSTQLLATLPQFDVGWAGFNDRLNDAHLATVLPNKAFEYVGCGLPILTMEHDALARWVRADGVGVVVGSLEELPGVLAETDFAPLARRAREVRDHVTIEGAVGTVVDNIYRPLLAARVTG</sequence>